<comment type="catalytic activity">
    <reaction evidence="6">
        <text>GTP + H2O = GDP + phosphate + H(+)</text>
        <dbReference type="Rhea" id="RHEA:19669"/>
        <dbReference type="ChEBI" id="CHEBI:15377"/>
        <dbReference type="ChEBI" id="CHEBI:15378"/>
        <dbReference type="ChEBI" id="CHEBI:37565"/>
        <dbReference type="ChEBI" id="CHEBI:43474"/>
        <dbReference type="ChEBI" id="CHEBI:58189"/>
    </reaction>
    <physiologicalReaction direction="left-to-right" evidence="6">
        <dbReference type="Rhea" id="RHEA:19670"/>
    </physiologicalReaction>
</comment>
<keyword evidence="3" id="KW-0143">Chaperone</keyword>
<gene>
    <name evidence="8" type="ORF">BE21_32215</name>
</gene>
<protein>
    <recommendedName>
        <fullName evidence="7">CobW C-terminal domain-containing protein</fullName>
    </recommendedName>
</protein>
<evidence type="ECO:0000256" key="1">
    <source>
        <dbReference type="ARBA" id="ARBA00022741"/>
    </source>
</evidence>
<dbReference type="GO" id="GO:0000166">
    <property type="term" value="F:nucleotide binding"/>
    <property type="evidence" value="ECO:0007669"/>
    <property type="project" value="UniProtKB-KW"/>
</dbReference>
<comment type="function">
    <text evidence="5">Zinc chaperone that directly transfers zinc cofactor to target proteins, thereby activating them. Zinc is transferred from the CXCC motif in the GTPase domain to the zinc binding site in target proteins in a process requiring GTP hydrolysis.</text>
</comment>
<evidence type="ECO:0000313" key="9">
    <source>
        <dbReference type="Proteomes" id="UP000075502"/>
    </source>
</evidence>
<sequence>MTVPITILTGFLGSGKTTLLNHALRGPLLDRALVVVNELGDVPLDHLLVREVREDVLLLGSGCVCCSIRGDLVDTLLAETARDRAAPFDRVIVETTGLADPTPIVATLVRHPELSRRYHLDAVITAVDGEQGASTLERHDEAAKQVILADDLVLTKVDRASMSALAEARKAVAALRPRARVFFAEHGVLDWRPLLAWTPSTVASRLDVARGEHSHPGGAVRSFSVRSDRAVDFRAFALWLSMVSQFHGETLLRLKGLLRVDDEPGPRVVQAVQHVVYPVYSMARWPSADRSTRLMAITRGMPPALVRSLRASLKELIDASTPRSDGERFA</sequence>
<dbReference type="Gene3D" id="3.40.50.300">
    <property type="entry name" value="P-loop containing nucleotide triphosphate hydrolases"/>
    <property type="match status" value="1"/>
</dbReference>
<dbReference type="AlphaFoldDB" id="A0A150TQF3"/>
<reference evidence="8 9" key="1">
    <citation type="submission" date="2014-02" db="EMBL/GenBank/DDBJ databases">
        <title>The small core and large imbalanced accessory genome model reveals a collaborative survival strategy of Sorangium cellulosum strains in nature.</title>
        <authorList>
            <person name="Han K."/>
            <person name="Peng R."/>
            <person name="Blom J."/>
            <person name="Li Y.-Z."/>
        </authorList>
    </citation>
    <scope>NUCLEOTIDE SEQUENCE [LARGE SCALE GENOMIC DNA]</scope>
    <source>
        <strain evidence="8 9">So0007-03</strain>
    </source>
</reference>
<dbReference type="InterPro" id="IPR003495">
    <property type="entry name" value="CobW/HypB/UreG_nucleotide-bd"/>
</dbReference>
<dbReference type="Pfam" id="PF07683">
    <property type="entry name" value="CobW_C"/>
    <property type="match status" value="1"/>
</dbReference>
<evidence type="ECO:0000313" key="8">
    <source>
        <dbReference type="EMBL" id="KYG06900.1"/>
    </source>
</evidence>
<evidence type="ECO:0000256" key="3">
    <source>
        <dbReference type="ARBA" id="ARBA00023186"/>
    </source>
</evidence>
<dbReference type="InterPro" id="IPR011629">
    <property type="entry name" value="CobW-like_C"/>
</dbReference>
<keyword evidence="1" id="KW-0547">Nucleotide-binding</keyword>
<comment type="caution">
    <text evidence="8">The sequence shown here is derived from an EMBL/GenBank/DDBJ whole genome shotgun (WGS) entry which is preliminary data.</text>
</comment>
<evidence type="ECO:0000259" key="7">
    <source>
        <dbReference type="SMART" id="SM00833"/>
    </source>
</evidence>
<dbReference type="SMART" id="SM00833">
    <property type="entry name" value="CobW_C"/>
    <property type="match status" value="1"/>
</dbReference>
<dbReference type="Gene3D" id="3.30.1220.10">
    <property type="entry name" value="CobW-like, C-terminal domain"/>
    <property type="match status" value="1"/>
</dbReference>
<evidence type="ECO:0000256" key="5">
    <source>
        <dbReference type="ARBA" id="ARBA00045658"/>
    </source>
</evidence>
<dbReference type="PANTHER" id="PTHR13748">
    <property type="entry name" value="COBW-RELATED"/>
    <property type="match status" value="1"/>
</dbReference>
<dbReference type="InterPro" id="IPR036627">
    <property type="entry name" value="CobW-likC_sf"/>
</dbReference>
<dbReference type="EMBL" id="JEME01001532">
    <property type="protein sequence ID" value="KYG06900.1"/>
    <property type="molecule type" value="Genomic_DNA"/>
</dbReference>
<keyword evidence="2" id="KW-0378">Hydrolase</keyword>
<dbReference type="GO" id="GO:0005737">
    <property type="term" value="C:cytoplasm"/>
    <property type="evidence" value="ECO:0007669"/>
    <property type="project" value="TreeGrafter"/>
</dbReference>
<dbReference type="GO" id="GO:0016787">
    <property type="term" value="F:hydrolase activity"/>
    <property type="evidence" value="ECO:0007669"/>
    <property type="project" value="UniProtKB-KW"/>
</dbReference>
<dbReference type="InterPro" id="IPR051316">
    <property type="entry name" value="Zinc-reg_GTPase_activator"/>
</dbReference>
<dbReference type="SUPFAM" id="SSF90002">
    <property type="entry name" value="Hypothetical protein YjiA, C-terminal domain"/>
    <property type="match status" value="1"/>
</dbReference>
<dbReference type="Pfam" id="PF02492">
    <property type="entry name" value="cobW"/>
    <property type="match status" value="1"/>
</dbReference>
<dbReference type="InterPro" id="IPR027417">
    <property type="entry name" value="P-loop_NTPase"/>
</dbReference>
<evidence type="ECO:0000256" key="2">
    <source>
        <dbReference type="ARBA" id="ARBA00022801"/>
    </source>
</evidence>
<feature type="domain" description="CobW C-terminal" evidence="7">
    <location>
        <begin position="220"/>
        <end position="313"/>
    </location>
</feature>
<comment type="similarity">
    <text evidence="4">Belongs to the SIMIBI class G3E GTPase family. ZNG1 subfamily.</text>
</comment>
<organism evidence="8 9">
    <name type="scientific">Sorangium cellulosum</name>
    <name type="common">Polyangium cellulosum</name>
    <dbReference type="NCBI Taxonomy" id="56"/>
    <lineage>
        <taxon>Bacteria</taxon>
        <taxon>Pseudomonadati</taxon>
        <taxon>Myxococcota</taxon>
        <taxon>Polyangia</taxon>
        <taxon>Polyangiales</taxon>
        <taxon>Polyangiaceae</taxon>
        <taxon>Sorangium</taxon>
    </lineage>
</organism>
<proteinExistence type="inferred from homology"/>
<dbReference type="SUPFAM" id="SSF52540">
    <property type="entry name" value="P-loop containing nucleoside triphosphate hydrolases"/>
    <property type="match status" value="1"/>
</dbReference>
<dbReference type="CDD" id="cd03112">
    <property type="entry name" value="CobW-like"/>
    <property type="match status" value="1"/>
</dbReference>
<dbReference type="Proteomes" id="UP000075502">
    <property type="component" value="Unassembled WGS sequence"/>
</dbReference>
<evidence type="ECO:0000256" key="6">
    <source>
        <dbReference type="ARBA" id="ARBA00049117"/>
    </source>
</evidence>
<accession>A0A150TQF3</accession>
<name>A0A150TQF3_SORCE</name>
<evidence type="ECO:0000256" key="4">
    <source>
        <dbReference type="ARBA" id="ARBA00034320"/>
    </source>
</evidence>
<dbReference type="PANTHER" id="PTHR13748:SF62">
    <property type="entry name" value="COBW DOMAIN-CONTAINING PROTEIN"/>
    <property type="match status" value="1"/>
</dbReference>